<dbReference type="RefSeq" id="WP_253243762.1">
    <property type="nucleotide sequence ID" value="NZ_JAMYJR010000064.1"/>
</dbReference>
<sequence length="51" mass="5815">MAVRAQHTDVLAPNTITEYHEFPGRSHWTCAEPGWEQVADKALDWALTHAR</sequence>
<keyword evidence="2" id="KW-1185">Reference proteome</keyword>
<name>A0ABT1E3P6_9ACTN</name>
<dbReference type="Proteomes" id="UP001523369">
    <property type="component" value="Unassembled WGS sequence"/>
</dbReference>
<proteinExistence type="predicted"/>
<organism evidence="1 2">
    <name type="scientific">Paractinoplanes aksuensis</name>
    <dbReference type="NCBI Taxonomy" id="2939490"/>
    <lineage>
        <taxon>Bacteria</taxon>
        <taxon>Bacillati</taxon>
        <taxon>Actinomycetota</taxon>
        <taxon>Actinomycetes</taxon>
        <taxon>Micromonosporales</taxon>
        <taxon>Micromonosporaceae</taxon>
        <taxon>Paractinoplanes</taxon>
    </lineage>
</organism>
<protein>
    <submittedName>
        <fullName evidence="1">Uncharacterized protein</fullName>
    </submittedName>
</protein>
<evidence type="ECO:0000313" key="2">
    <source>
        <dbReference type="Proteomes" id="UP001523369"/>
    </source>
</evidence>
<evidence type="ECO:0000313" key="1">
    <source>
        <dbReference type="EMBL" id="MCO8277754.1"/>
    </source>
</evidence>
<comment type="caution">
    <text evidence="1">The sequence shown here is derived from an EMBL/GenBank/DDBJ whole genome shotgun (WGS) entry which is preliminary data.</text>
</comment>
<dbReference type="EMBL" id="JAMYJR010000064">
    <property type="protein sequence ID" value="MCO8277754.1"/>
    <property type="molecule type" value="Genomic_DNA"/>
</dbReference>
<gene>
    <name evidence="1" type="ORF">M1L60_44990</name>
</gene>
<accession>A0ABT1E3P6</accession>
<reference evidence="1 2" key="1">
    <citation type="submission" date="2022-06" db="EMBL/GenBank/DDBJ databases">
        <title>New Species of the Genus Actinoplanes, ActinopZanes ferrugineus.</title>
        <authorList>
            <person name="Ding P."/>
        </authorList>
    </citation>
    <scope>NUCLEOTIDE SEQUENCE [LARGE SCALE GENOMIC DNA]</scope>
    <source>
        <strain evidence="1 2">TRM88003</strain>
    </source>
</reference>